<feature type="compositionally biased region" description="Low complexity" evidence="1">
    <location>
        <begin position="113"/>
        <end position="134"/>
    </location>
</feature>
<feature type="region of interest" description="Disordered" evidence="1">
    <location>
        <begin position="109"/>
        <end position="177"/>
    </location>
</feature>
<accession>A0A7W8FB51</accession>
<keyword evidence="3" id="KW-1185">Reference proteome</keyword>
<evidence type="ECO:0000256" key="1">
    <source>
        <dbReference type="SAM" id="MobiDB-lite"/>
    </source>
</evidence>
<name>A0A7W8FB51_9ACTN</name>
<feature type="compositionally biased region" description="Low complexity" evidence="1">
    <location>
        <begin position="147"/>
        <end position="167"/>
    </location>
</feature>
<evidence type="ECO:0000313" key="3">
    <source>
        <dbReference type="Proteomes" id="UP000568022"/>
    </source>
</evidence>
<proteinExistence type="predicted"/>
<organism evidence="2 3">
    <name type="scientific">Streptomyces griseoloalbus</name>
    <dbReference type="NCBI Taxonomy" id="67303"/>
    <lineage>
        <taxon>Bacteria</taxon>
        <taxon>Bacillati</taxon>
        <taxon>Actinomycetota</taxon>
        <taxon>Actinomycetes</taxon>
        <taxon>Kitasatosporales</taxon>
        <taxon>Streptomycetaceae</taxon>
        <taxon>Streptomyces</taxon>
    </lineage>
</organism>
<dbReference type="EMBL" id="JACHJE010000011">
    <property type="protein sequence ID" value="MBB5127969.1"/>
    <property type="molecule type" value="Genomic_DNA"/>
</dbReference>
<sequence>MAPAENSSLPLVLFRIYRETAPALRRTGAKQLEDWLARRAVRNAANVAARALEAAQSQVTALPGEKRAAKLVCDLAHQLLALDEWIKDTDREIRESFHLDERAEIIESLPGMDPSSDPSSSPSSGTCPATQTPATWPPTPDWPRYRATPAAGPVTTTGPSATTAAYGMSSTWLPKPP</sequence>
<reference evidence="2 3" key="1">
    <citation type="submission" date="2020-08" db="EMBL/GenBank/DDBJ databases">
        <title>Genomic Encyclopedia of Type Strains, Phase III (KMG-III): the genomes of soil and plant-associated and newly described type strains.</title>
        <authorList>
            <person name="Whitman W."/>
        </authorList>
    </citation>
    <scope>NUCLEOTIDE SEQUENCE [LARGE SCALE GENOMIC DNA]</scope>
    <source>
        <strain evidence="2 3">CECT 3226</strain>
    </source>
</reference>
<evidence type="ECO:0000313" key="2">
    <source>
        <dbReference type="EMBL" id="MBB5127969.1"/>
    </source>
</evidence>
<dbReference type="AlphaFoldDB" id="A0A7W8FB51"/>
<comment type="caution">
    <text evidence="2">The sequence shown here is derived from an EMBL/GenBank/DDBJ whole genome shotgun (WGS) entry which is preliminary data.</text>
</comment>
<dbReference type="Proteomes" id="UP000568022">
    <property type="component" value="Unassembled WGS sequence"/>
</dbReference>
<gene>
    <name evidence="2" type="ORF">FHS32_004741</name>
</gene>
<protein>
    <submittedName>
        <fullName evidence="2">Uncharacterized protein</fullName>
    </submittedName>
</protein>
<feature type="compositionally biased region" description="Polar residues" evidence="1">
    <location>
        <begin position="168"/>
        <end position="177"/>
    </location>
</feature>